<protein>
    <submittedName>
        <fullName evidence="1">Uncharacterized protein</fullName>
    </submittedName>
</protein>
<proteinExistence type="predicted"/>
<sequence>MKGRLRIPATRLEVTELRTAIIRHVQRNHFRDAVETFKSGRLTKKNNLYRLEPYLDDQGLL</sequence>
<evidence type="ECO:0000313" key="1">
    <source>
        <dbReference type="EMBL" id="MPC28546.1"/>
    </source>
</evidence>
<dbReference type="EMBL" id="VSRR010001931">
    <property type="protein sequence ID" value="MPC28546.1"/>
    <property type="molecule type" value="Genomic_DNA"/>
</dbReference>
<gene>
    <name evidence="1" type="ORF">E2C01_021754</name>
</gene>
<reference evidence="1 2" key="1">
    <citation type="submission" date="2019-05" db="EMBL/GenBank/DDBJ databases">
        <title>Another draft genome of Portunus trituberculatus and its Hox gene families provides insights of decapod evolution.</title>
        <authorList>
            <person name="Jeong J.-H."/>
            <person name="Song I."/>
            <person name="Kim S."/>
            <person name="Choi T."/>
            <person name="Kim D."/>
            <person name="Ryu S."/>
            <person name="Kim W."/>
        </authorList>
    </citation>
    <scope>NUCLEOTIDE SEQUENCE [LARGE SCALE GENOMIC DNA]</scope>
    <source>
        <tissue evidence="1">Muscle</tissue>
    </source>
</reference>
<accession>A0A5B7E5S0</accession>
<evidence type="ECO:0000313" key="2">
    <source>
        <dbReference type="Proteomes" id="UP000324222"/>
    </source>
</evidence>
<keyword evidence="2" id="KW-1185">Reference proteome</keyword>
<organism evidence="1 2">
    <name type="scientific">Portunus trituberculatus</name>
    <name type="common">Swimming crab</name>
    <name type="synonym">Neptunus trituberculatus</name>
    <dbReference type="NCBI Taxonomy" id="210409"/>
    <lineage>
        <taxon>Eukaryota</taxon>
        <taxon>Metazoa</taxon>
        <taxon>Ecdysozoa</taxon>
        <taxon>Arthropoda</taxon>
        <taxon>Crustacea</taxon>
        <taxon>Multicrustacea</taxon>
        <taxon>Malacostraca</taxon>
        <taxon>Eumalacostraca</taxon>
        <taxon>Eucarida</taxon>
        <taxon>Decapoda</taxon>
        <taxon>Pleocyemata</taxon>
        <taxon>Brachyura</taxon>
        <taxon>Eubrachyura</taxon>
        <taxon>Portunoidea</taxon>
        <taxon>Portunidae</taxon>
        <taxon>Portuninae</taxon>
        <taxon>Portunus</taxon>
    </lineage>
</organism>
<comment type="caution">
    <text evidence="1">The sequence shown here is derived from an EMBL/GenBank/DDBJ whole genome shotgun (WGS) entry which is preliminary data.</text>
</comment>
<dbReference type="AlphaFoldDB" id="A0A5B7E5S0"/>
<dbReference type="Proteomes" id="UP000324222">
    <property type="component" value="Unassembled WGS sequence"/>
</dbReference>
<name>A0A5B7E5S0_PORTR</name>